<organism evidence="2 3">
    <name type="scientific">Moumouvirus goulette</name>
    <dbReference type="NCBI Taxonomy" id="1247379"/>
    <lineage>
        <taxon>Viruses</taxon>
        <taxon>Varidnaviria</taxon>
        <taxon>Bamfordvirae</taxon>
        <taxon>Nucleocytoviricota</taxon>
        <taxon>Megaviricetes</taxon>
        <taxon>Imitervirales</taxon>
        <taxon>Mimiviridae</taxon>
        <taxon>Megamimivirinae</taxon>
        <taxon>Moumouvirus</taxon>
        <taxon>Moumouvirus goulettemassiliense</taxon>
    </lineage>
</organism>
<reference evidence="2 3" key="1">
    <citation type="submission" date="2012-10" db="EMBL/GenBank/DDBJ databases">
        <title>Complete genome sequence of Moumouvirus goulette.</title>
        <authorList>
            <person name="Fournous G."/>
            <person name="Bougalmi M."/>
            <person name="Colson P."/>
        </authorList>
    </citation>
    <scope>NUCLEOTIDE SEQUENCE [LARGE SCALE GENOMIC DNA]</scope>
</reference>
<evidence type="ECO:0000256" key="1">
    <source>
        <dbReference type="SAM" id="Coils"/>
    </source>
</evidence>
<keyword evidence="1" id="KW-0175">Coiled coil</keyword>
<dbReference type="EMBL" id="KC008572">
    <property type="protein sequence ID" value="AGF84821.1"/>
    <property type="molecule type" value="Genomic_DNA"/>
</dbReference>
<accession>M1PLM2</accession>
<evidence type="ECO:0000313" key="2">
    <source>
        <dbReference type="EMBL" id="AGF84821.1"/>
    </source>
</evidence>
<proteinExistence type="predicted"/>
<feature type="coiled-coil region" evidence="1">
    <location>
        <begin position="82"/>
        <end position="111"/>
    </location>
</feature>
<keyword evidence="3" id="KW-1185">Reference proteome</keyword>
<dbReference type="Proteomes" id="UP000241071">
    <property type="component" value="Segment"/>
</dbReference>
<protein>
    <submittedName>
        <fullName evidence="2">Uncharacterized protein</fullName>
    </submittedName>
</protein>
<evidence type="ECO:0000313" key="3">
    <source>
        <dbReference type="Proteomes" id="UP000241071"/>
    </source>
</evidence>
<name>M1PLM2_9VIRU</name>
<gene>
    <name evidence="2" type="ORF">glt_00011</name>
</gene>
<sequence length="196" mass="23091">MDTLTKIKILKKEYYNTDDILKLGLEEFKKCTNGRRVIEKIKIGKEDYIYAAKKNEKWIKTDGSSRKFDKVLIKVSWLKEYVNNSNNECSEEEQEEENSDSENEYEDKKIIMVPGIIKLSKKEKIRDNNNKVIEIEVRGTRDPKNIYFKASDVSKGFNMPKLCDILTIKNTKYREGKDYKYFYLETTPKIVGGKKK</sequence>